<dbReference type="RefSeq" id="WP_249601883.1">
    <property type="nucleotide sequence ID" value="NZ_JAKHSK010000016.1"/>
</dbReference>
<dbReference type="SUPFAM" id="SSF81301">
    <property type="entry name" value="Nucleotidyltransferase"/>
    <property type="match status" value="1"/>
</dbReference>
<comment type="caution">
    <text evidence="1">The sequence shown here is derived from an EMBL/GenBank/DDBJ whole genome shotgun (WGS) entry which is preliminary data.</text>
</comment>
<reference evidence="1" key="1">
    <citation type="submission" date="2022-01" db="EMBL/GenBank/DDBJ databases">
        <title>Genome sequencing of Zunongwangia sp. M21534 genome.</title>
        <authorList>
            <person name="Chen Y."/>
            <person name="Dong C."/>
            <person name="Shao Z."/>
        </authorList>
    </citation>
    <scope>NUCLEOTIDE SEQUENCE</scope>
    <source>
        <strain evidence="1">MCCC M21534</strain>
    </source>
</reference>
<dbReference type="Pfam" id="PF10706">
    <property type="entry name" value="Aminoglyc_resit"/>
    <property type="match status" value="1"/>
</dbReference>
<gene>
    <name evidence="1" type="ORF">L1967_12420</name>
</gene>
<dbReference type="InterPro" id="IPR019646">
    <property type="entry name" value="Aminoglyc_AdlTrfase"/>
</dbReference>
<sequence length="169" mass="19766">MIKDLYKDRMIFFINRIENHKLNWALTGSYRLFLEGGEGIIRPNDIDILTDKEGAKSIKELFEEYIAKPFGYSTSGGIKSYYGQLKIGEIDFDIMSEVFNEVDRDWIRIPNLECVEYLTLFNRRIPVLPLEIERKVSEILNRREKLDAINKIIEKKKTAENRVDGSANK</sequence>
<evidence type="ECO:0000313" key="1">
    <source>
        <dbReference type="EMBL" id="MCL6219100.1"/>
    </source>
</evidence>
<protein>
    <submittedName>
        <fullName evidence="1">Uncharacterized protein</fullName>
    </submittedName>
</protein>
<organism evidence="1 2">
    <name type="scientific">Zunongwangia pacifica</name>
    <dbReference type="NCBI Taxonomy" id="2911062"/>
    <lineage>
        <taxon>Bacteria</taxon>
        <taxon>Pseudomonadati</taxon>
        <taxon>Bacteroidota</taxon>
        <taxon>Flavobacteriia</taxon>
        <taxon>Flavobacteriales</taxon>
        <taxon>Flavobacteriaceae</taxon>
        <taxon>Zunongwangia</taxon>
    </lineage>
</organism>
<dbReference type="InterPro" id="IPR043519">
    <property type="entry name" value="NT_sf"/>
</dbReference>
<dbReference type="AlphaFoldDB" id="A0A9X1ZTT1"/>
<dbReference type="Proteomes" id="UP001139521">
    <property type="component" value="Unassembled WGS sequence"/>
</dbReference>
<dbReference type="Gene3D" id="3.30.460.40">
    <property type="match status" value="1"/>
</dbReference>
<proteinExistence type="predicted"/>
<dbReference type="EMBL" id="JAKHSK010000016">
    <property type="protein sequence ID" value="MCL6219100.1"/>
    <property type="molecule type" value="Genomic_DNA"/>
</dbReference>
<accession>A0A9X1ZTT1</accession>
<evidence type="ECO:0000313" key="2">
    <source>
        <dbReference type="Proteomes" id="UP001139521"/>
    </source>
</evidence>
<name>A0A9X1ZTT1_9FLAO</name>
<keyword evidence="2" id="KW-1185">Reference proteome</keyword>